<proteinExistence type="predicted"/>
<dbReference type="EMBL" id="BOPG01000043">
    <property type="protein sequence ID" value="GIJ58800.1"/>
    <property type="molecule type" value="Genomic_DNA"/>
</dbReference>
<name>A0A8J3ZBR0_9ACTN</name>
<dbReference type="Proteomes" id="UP000612585">
    <property type="component" value="Unassembled WGS sequence"/>
</dbReference>
<sequence length="140" mass="15577">MFDLLQRLTKAPGLYRGRGDGMESGPFIARIQVTPIVRGRAVVLDYEAFSDSHGLQHVEHTVLTAGEGGRLELHVACLELPGVVRFLEARPGVFSAYDGPMPARILMTIPAEASLTYGWWWSRDDAEPREQSRAEVRRTA</sequence>
<evidence type="ECO:0000313" key="2">
    <source>
        <dbReference type="Proteomes" id="UP000612585"/>
    </source>
</evidence>
<evidence type="ECO:0000313" key="1">
    <source>
        <dbReference type="EMBL" id="GIJ58800.1"/>
    </source>
</evidence>
<gene>
    <name evidence="1" type="ORF">Vau01_063160</name>
</gene>
<protein>
    <submittedName>
        <fullName evidence="1">Uncharacterized protein</fullName>
    </submittedName>
</protein>
<accession>A0A8J3ZBR0</accession>
<keyword evidence="2" id="KW-1185">Reference proteome</keyword>
<comment type="caution">
    <text evidence="1">The sequence shown here is derived from an EMBL/GenBank/DDBJ whole genome shotgun (WGS) entry which is preliminary data.</text>
</comment>
<organism evidence="1 2">
    <name type="scientific">Virgisporangium aurantiacum</name>
    <dbReference type="NCBI Taxonomy" id="175570"/>
    <lineage>
        <taxon>Bacteria</taxon>
        <taxon>Bacillati</taxon>
        <taxon>Actinomycetota</taxon>
        <taxon>Actinomycetes</taxon>
        <taxon>Micromonosporales</taxon>
        <taxon>Micromonosporaceae</taxon>
        <taxon>Virgisporangium</taxon>
    </lineage>
</organism>
<reference evidence="1" key="1">
    <citation type="submission" date="2021-01" db="EMBL/GenBank/DDBJ databases">
        <title>Whole genome shotgun sequence of Virgisporangium aurantiacum NBRC 16421.</title>
        <authorList>
            <person name="Komaki H."/>
            <person name="Tamura T."/>
        </authorList>
    </citation>
    <scope>NUCLEOTIDE SEQUENCE</scope>
    <source>
        <strain evidence="1">NBRC 16421</strain>
    </source>
</reference>
<dbReference type="RefSeq" id="WP_204000123.1">
    <property type="nucleotide sequence ID" value="NZ_BOPG01000043.1"/>
</dbReference>
<dbReference type="AlphaFoldDB" id="A0A8J3ZBR0"/>